<proteinExistence type="predicted"/>
<dbReference type="InterPro" id="IPR034660">
    <property type="entry name" value="DinB/YfiT-like"/>
</dbReference>
<gene>
    <name evidence="2" type="ORF">GMD78_06025</name>
</gene>
<evidence type="ECO:0000313" key="2">
    <source>
        <dbReference type="EMBL" id="MUK87954.1"/>
    </source>
</evidence>
<reference evidence="2 3" key="1">
    <citation type="submission" date="2019-11" db="EMBL/GenBank/DDBJ databases">
        <authorList>
            <person name="Li X."/>
        </authorList>
    </citation>
    <scope>NUCLEOTIDE SEQUENCE [LARGE SCALE GENOMIC DNA]</scope>
    <source>
        <strain evidence="2 3">L9</strain>
    </source>
</reference>
<dbReference type="SUPFAM" id="SSF109854">
    <property type="entry name" value="DinB/YfiT-like putative metalloenzymes"/>
    <property type="match status" value="1"/>
</dbReference>
<dbReference type="Pfam" id="PF12867">
    <property type="entry name" value="DinB_2"/>
    <property type="match status" value="1"/>
</dbReference>
<name>A0A6N8FI70_9BACI</name>
<protein>
    <submittedName>
        <fullName evidence="2">DinB family protein</fullName>
    </submittedName>
</protein>
<sequence length="149" mass="17553">MNKTIRQFNQTMDDIVKVKDIQESHILEPIAEGKWSIREIIGHMYYWDKFNLENMVPQMSEGAKLPSYPDHDQFNAEAISALEGESVESIIDYFVATRKELIHELETINENIRFTIGKGKRQLSVESFTNIFLRHDQHHLDQIKMKLNY</sequence>
<feature type="domain" description="DinB-like" evidence="1">
    <location>
        <begin position="18"/>
        <end position="143"/>
    </location>
</feature>
<dbReference type="Proteomes" id="UP000469125">
    <property type="component" value="Unassembled WGS sequence"/>
</dbReference>
<dbReference type="InterPro" id="IPR024775">
    <property type="entry name" value="DinB-like"/>
</dbReference>
<keyword evidence="3" id="KW-1185">Reference proteome</keyword>
<dbReference type="EMBL" id="WOCA01000003">
    <property type="protein sequence ID" value="MUK87954.1"/>
    <property type="molecule type" value="Genomic_DNA"/>
</dbReference>
<organism evidence="2 3">
    <name type="scientific">Ornithinibacillus caprae</name>
    <dbReference type="NCBI Taxonomy" id="2678566"/>
    <lineage>
        <taxon>Bacteria</taxon>
        <taxon>Bacillati</taxon>
        <taxon>Bacillota</taxon>
        <taxon>Bacilli</taxon>
        <taxon>Bacillales</taxon>
        <taxon>Bacillaceae</taxon>
        <taxon>Ornithinibacillus</taxon>
    </lineage>
</organism>
<dbReference type="RefSeq" id="WP_155667941.1">
    <property type="nucleotide sequence ID" value="NZ_WOCA01000003.1"/>
</dbReference>
<evidence type="ECO:0000259" key="1">
    <source>
        <dbReference type="Pfam" id="PF12867"/>
    </source>
</evidence>
<dbReference type="AlphaFoldDB" id="A0A6N8FI70"/>
<dbReference type="Gene3D" id="1.20.120.450">
    <property type="entry name" value="dinb family like domain"/>
    <property type="match status" value="1"/>
</dbReference>
<comment type="caution">
    <text evidence="2">The sequence shown here is derived from an EMBL/GenBank/DDBJ whole genome shotgun (WGS) entry which is preliminary data.</text>
</comment>
<accession>A0A6N8FI70</accession>
<evidence type="ECO:0000313" key="3">
    <source>
        <dbReference type="Proteomes" id="UP000469125"/>
    </source>
</evidence>